<dbReference type="InterPro" id="IPR011992">
    <property type="entry name" value="EF-hand-dom_pair"/>
</dbReference>
<organism evidence="3">
    <name type="scientific">Lotharella globosa</name>
    <dbReference type="NCBI Taxonomy" id="91324"/>
    <lineage>
        <taxon>Eukaryota</taxon>
        <taxon>Sar</taxon>
        <taxon>Rhizaria</taxon>
        <taxon>Cercozoa</taxon>
        <taxon>Chlorarachniophyceae</taxon>
        <taxon>Lotharella</taxon>
    </lineage>
</organism>
<evidence type="ECO:0000313" key="3">
    <source>
        <dbReference type="EMBL" id="CAE0670042.1"/>
    </source>
</evidence>
<proteinExistence type="predicted"/>
<name>A0A7S4DTQ1_9EUKA</name>
<dbReference type="InterPro" id="IPR045036">
    <property type="entry name" value="Spartin-like"/>
</dbReference>
<dbReference type="InterPro" id="IPR009686">
    <property type="entry name" value="Senescence/spartin_C"/>
</dbReference>
<dbReference type="GO" id="GO:0005509">
    <property type="term" value="F:calcium ion binding"/>
    <property type="evidence" value="ECO:0007669"/>
    <property type="project" value="InterPro"/>
</dbReference>
<protein>
    <recommendedName>
        <fullName evidence="2">EF-hand domain-containing protein</fullName>
    </recommendedName>
</protein>
<dbReference type="PANTHER" id="PTHR21068:SF43">
    <property type="entry name" value="SPARTIN"/>
    <property type="match status" value="1"/>
</dbReference>
<accession>A0A7S4DTQ1</accession>
<dbReference type="PANTHER" id="PTHR21068">
    <property type="entry name" value="SPARTIN"/>
    <property type="match status" value="1"/>
</dbReference>
<dbReference type="SUPFAM" id="SSF47473">
    <property type="entry name" value="EF-hand"/>
    <property type="match status" value="1"/>
</dbReference>
<feature type="domain" description="EF-hand" evidence="2">
    <location>
        <begin position="4"/>
        <end position="39"/>
    </location>
</feature>
<dbReference type="Gene3D" id="1.10.238.10">
    <property type="entry name" value="EF-hand"/>
    <property type="match status" value="1"/>
</dbReference>
<dbReference type="PROSITE" id="PS50222">
    <property type="entry name" value="EF_HAND_2"/>
    <property type="match status" value="1"/>
</dbReference>
<evidence type="ECO:0000256" key="1">
    <source>
        <dbReference type="SAM" id="MobiDB-lite"/>
    </source>
</evidence>
<evidence type="ECO:0000259" key="2">
    <source>
        <dbReference type="PROSITE" id="PS50222"/>
    </source>
</evidence>
<dbReference type="EMBL" id="HBIV01030369">
    <property type="protein sequence ID" value="CAE0670042.1"/>
    <property type="molecule type" value="Transcribed_RNA"/>
</dbReference>
<feature type="region of interest" description="Disordered" evidence="1">
    <location>
        <begin position="198"/>
        <end position="217"/>
    </location>
</feature>
<gene>
    <name evidence="3" type="ORF">LGLO00237_LOCUS21676</name>
</gene>
<dbReference type="AlphaFoldDB" id="A0A7S4DTQ1"/>
<reference evidence="3" key="1">
    <citation type="submission" date="2021-01" db="EMBL/GenBank/DDBJ databases">
        <authorList>
            <person name="Corre E."/>
            <person name="Pelletier E."/>
            <person name="Niang G."/>
            <person name="Scheremetjew M."/>
            <person name="Finn R."/>
            <person name="Kale V."/>
            <person name="Holt S."/>
            <person name="Cochrane G."/>
            <person name="Meng A."/>
            <person name="Brown T."/>
            <person name="Cohen L."/>
        </authorList>
    </citation>
    <scope>NUCLEOTIDE SEQUENCE</scope>
    <source>
        <strain evidence="3">CCCM811</strain>
    </source>
</reference>
<dbReference type="Pfam" id="PF06911">
    <property type="entry name" value="Senescence"/>
    <property type="match status" value="1"/>
</dbReference>
<dbReference type="CDD" id="cd00051">
    <property type="entry name" value="EFh"/>
    <property type="match status" value="1"/>
</dbReference>
<dbReference type="InterPro" id="IPR002048">
    <property type="entry name" value="EF_hand_dom"/>
</dbReference>
<sequence>MGNVPAERVKGIFDKLDKDGNGYLKFEEVKIVANICGLDYGKIQAAYQKADKSKEGQINLVETQALLKDLNLTEEQLVALESQLAKVVLVLPNTTVLTMIGPQAGVAGDKKVLCRGEMQLADLYDGQMLLTIGEDFAYALNKDLPTVRIARVFYALPTTEHDKYYGIVIPNADEELLADFDELLDTYTTFKRFYSHDATDPKSPAQESPGVASSAPTAGTVSMFSKWSSKAKKAMEDVKNSDTYQKAKATAQKTLQDVQNSDSYKKAAEAANEKLKQVKESKTYKQAEKLAKDSAKIASEKAKVASKYAKEKAEEASAYAKQVIKSQEGKSVGDKVSTGLNVATDVAVKGIDITAKFAAGTVAQTAKLLKKSLKPAPKPKHVSEKTRGYVKTAAKWSGKAVVVSKHAASTALAVADALSSKLTEAIEGSAIYQDNKEKMQSQGVQDAKKVVKAGIQGSFRIMEAMIDAGLLFVAEVTVAAAEVAEHTQGAEVGQVAKDAGEIVTNAARAGANLRYVGLTPLAQRAVLGTTIEMLGTEEEKMQIREGKKANGTATLAVNLISAQYSDAK</sequence>
<dbReference type="GO" id="GO:0005886">
    <property type="term" value="C:plasma membrane"/>
    <property type="evidence" value="ECO:0007669"/>
    <property type="project" value="TreeGrafter"/>
</dbReference>